<evidence type="ECO:0000313" key="3">
    <source>
        <dbReference type="Proteomes" id="UP000033423"/>
    </source>
</evidence>
<dbReference type="Pfam" id="PF18998">
    <property type="entry name" value="Flg_new_2"/>
    <property type="match status" value="1"/>
</dbReference>
<proteinExistence type="predicted"/>
<dbReference type="AlphaFoldDB" id="A0A0F3GNZ9"/>
<keyword evidence="3" id="KW-1185">Reference proteome</keyword>
<dbReference type="Proteomes" id="UP000033423">
    <property type="component" value="Unassembled WGS sequence"/>
</dbReference>
<evidence type="ECO:0000259" key="1">
    <source>
        <dbReference type="Pfam" id="PF18998"/>
    </source>
</evidence>
<dbReference type="EMBL" id="LACI01001762">
    <property type="protein sequence ID" value="KJU83709.1"/>
    <property type="molecule type" value="Genomic_DNA"/>
</dbReference>
<dbReference type="InterPro" id="IPR044060">
    <property type="entry name" value="Bacterial_rp_domain"/>
</dbReference>
<sequence>MIRDSIYGRLRHTIAAKMLWLGVLLIIAIVFPAVSEAKKTLTVANSPAAGGTITGSGIDCGTDCSKKKGNYADITLTATPAAGYVFVNWSSTSGACSGT</sequence>
<gene>
    <name evidence="2" type="ORF">MBAV_004097</name>
</gene>
<evidence type="ECO:0000313" key="2">
    <source>
        <dbReference type="EMBL" id="KJU83709.1"/>
    </source>
</evidence>
<reference evidence="2 3" key="1">
    <citation type="submission" date="2015-02" db="EMBL/GenBank/DDBJ databases">
        <title>Single-cell genomics of uncultivated deep-branching MTB reveals a conserved set of magnetosome genes.</title>
        <authorList>
            <person name="Kolinko S."/>
            <person name="Richter M."/>
            <person name="Glockner F.O."/>
            <person name="Brachmann A."/>
            <person name="Schuler D."/>
        </authorList>
    </citation>
    <scope>NUCLEOTIDE SEQUENCE [LARGE SCALE GENOMIC DNA]</scope>
    <source>
        <strain evidence="2">TM-1</strain>
    </source>
</reference>
<comment type="caution">
    <text evidence="2">The sequence shown here is derived from an EMBL/GenBank/DDBJ whole genome shotgun (WGS) entry which is preliminary data.</text>
</comment>
<organism evidence="2 3">
    <name type="scientific">Candidatus Magnetobacterium bavaricum</name>
    <dbReference type="NCBI Taxonomy" id="29290"/>
    <lineage>
        <taxon>Bacteria</taxon>
        <taxon>Pseudomonadati</taxon>
        <taxon>Nitrospirota</taxon>
        <taxon>Thermodesulfovibrionia</taxon>
        <taxon>Thermodesulfovibrionales</taxon>
        <taxon>Candidatus Magnetobacteriaceae</taxon>
        <taxon>Candidatus Magnetobacterium</taxon>
    </lineage>
</organism>
<protein>
    <submittedName>
        <fullName evidence="2">Membrane or secreted protein</fullName>
    </submittedName>
</protein>
<feature type="domain" description="Bacterial repeat" evidence="1">
    <location>
        <begin position="42"/>
        <end position="95"/>
    </location>
</feature>
<accession>A0A0F3GNZ9</accession>
<feature type="non-terminal residue" evidence="2">
    <location>
        <position position="99"/>
    </location>
</feature>
<name>A0A0F3GNZ9_9BACT</name>